<name>A0A511ZEY1_9BACI</name>
<comment type="caution">
    <text evidence="2">The sequence shown here is derived from an EMBL/GenBank/DDBJ whole genome shotgun (WGS) entry which is preliminary data.</text>
</comment>
<dbReference type="AlphaFoldDB" id="A0A511ZEY1"/>
<dbReference type="InterPro" id="IPR024775">
    <property type="entry name" value="DinB-like"/>
</dbReference>
<evidence type="ECO:0000313" key="3">
    <source>
        <dbReference type="Proteomes" id="UP000321558"/>
    </source>
</evidence>
<keyword evidence="3" id="KW-1185">Reference proteome</keyword>
<evidence type="ECO:0000259" key="1">
    <source>
        <dbReference type="Pfam" id="PF12867"/>
    </source>
</evidence>
<dbReference type="OrthoDB" id="4295522at2"/>
<accession>A0A511ZEY1</accession>
<dbReference type="Proteomes" id="UP000321558">
    <property type="component" value="Unassembled WGS sequence"/>
</dbReference>
<protein>
    <submittedName>
        <fullName evidence="2">Formate dehydrogenase</fullName>
    </submittedName>
</protein>
<dbReference type="InterPro" id="IPR034660">
    <property type="entry name" value="DinB/YfiT-like"/>
</dbReference>
<proteinExistence type="predicted"/>
<gene>
    <name evidence="2" type="ORF">OSO01_07430</name>
</gene>
<feature type="domain" description="DinB-like" evidence="1">
    <location>
        <begin position="8"/>
        <end position="140"/>
    </location>
</feature>
<sequence>MTELVFKQFEMTRGWFIKVAESIPQEIANIQPDIFNNNIHWHIGHVLTACEQLIFDFPEKTNNLPDNYVALFETGTKPADWNGDIPDVNTLIAQLKDQLQRLKQIPPGQLQERIEKPFFGLETFGELAGFINVHEAVHIGKIEEMKRVIEFQAFKS</sequence>
<dbReference type="EMBL" id="BJYM01000003">
    <property type="protein sequence ID" value="GEN86004.1"/>
    <property type="molecule type" value="Genomic_DNA"/>
</dbReference>
<evidence type="ECO:0000313" key="2">
    <source>
        <dbReference type="EMBL" id="GEN86004.1"/>
    </source>
</evidence>
<organism evidence="2 3">
    <name type="scientific">Oceanobacillus sojae</name>
    <dbReference type="NCBI Taxonomy" id="582851"/>
    <lineage>
        <taxon>Bacteria</taxon>
        <taxon>Bacillati</taxon>
        <taxon>Bacillota</taxon>
        <taxon>Bacilli</taxon>
        <taxon>Bacillales</taxon>
        <taxon>Bacillaceae</taxon>
        <taxon>Oceanobacillus</taxon>
    </lineage>
</organism>
<reference evidence="2 3" key="1">
    <citation type="submission" date="2019-07" db="EMBL/GenBank/DDBJ databases">
        <title>Whole genome shotgun sequence of Oceanobacillus sojae NBRC 105379.</title>
        <authorList>
            <person name="Hosoyama A."/>
            <person name="Uohara A."/>
            <person name="Ohji S."/>
            <person name="Ichikawa N."/>
        </authorList>
    </citation>
    <scope>NUCLEOTIDE SEQUENCE [LARGE SCALE GENOMIC DNA]</scope>
    <source>
        <strain evidence="2 3">NBRC 105379</strain>
    </source>
</reference>
<dbReference type="Pfam" id="PF12867">
    <property type="entry name" value="DinB_2"/>
    <property type="match status" value="1"/>
</dbReference>
<dbReference type="RefSeq" id="WP_147208841.1">
    <property type="nucleotide sequence ID" value="NZ_BJYM01000003.1"/>
</dbReference>
<dbReference type="SUPFAM" id="SSF109854">
    <property type="entry name" value="DinB/YfiT-like putative metalloenzymes"/>
    <property type="match status" value="1"/>
</dbReference>
<dbReference type="Gene3D" id="1.20.120.450">
    <property type="entry name" value="dinb family like domain"/>
    <property type="match status" value="1"/>
</dbReference>